<accession>A0A026W8A6</accession>
<keyword evidence="19" id="KW-1185">Reference proteome</keyword>
<evidence type="ECO:0000313" key="17">
    <source>
        <dbReference type="EMBL" id="EZA52290.1"/>
    </source>
</evidence>
<dbReference type="PANTHER" id="PTHR12868">
    <property type="entry name" value="NADH-UBIQUINONE OXIDOREDUCTASE B22 SUBUNIT"/>
    <property type="match status" value="1"/>
</dbReference>
<evidence type="ECO:0000256" key="13">
    <source>
        <dbReference type="ARBA" id="ARBA00023136"/>
    </source>
</evidence>
<reference evidence="18" key="2">
    <citation type="journal article" date="2018" name="Genome Res.">
        <title>The genomic architecture and molecular evolution of ant odorant receptors.</title>
        <authorList>
            <person name="McKenzie S.K."/>
            <person name="Kronauer D.J.C."/>
        </authorList>
    </citation>
    <scope>NUCLEOTIDE SEQUENCE [LARGE SCALE GENOMIC DNA]</scope>
    <source>
        <strain evidence="18">Clonal line C1</strain>
    </source>
</reference>
<evidence type="ECO:0000256" key="9">
    <source>
        <dbReference type="ARBA" id="ARBA00022792"/>
    </source>
</evidence>
<proteinExistence type="inferred from homology"/>
<dbReference type="EMBL" id="QOIP01000007">
    <property type="protein sequence ID" value="RLU20440.1"/>
    <property type="molecule type" value="Genomic_DNA"/>
</dbReference>
<dbReference type="OMA" id="YRAVQMR"/>
<protein>
    <recommendedName>
        <fullName evidence="5">NADH dehydrogenase [ubiquinone] 1 beta subcomplex subunit 9</fullName>
    </recommendedName>
    <alternativeName>
        <fullName evidence="14">Complex I-B22</fullName>
    </alternativeName>
    <alternativeName>
        <fullName evidence="15">NADH-ubiquinone oxidoreductase B22 subunit</fullName>
    </alternativeName>
</protein>
<keyword evidence="10" id="KW-0249">Electron transport</keyword>
<comment type="subunit">
    <text evidence="4">Mammalian complex I is composed of 45 different subunits.</text>
</comment>
<evidence type="ECO:0000313" key="18">
    <source>
        <dbReference type="EMBL" id="RLU20440.1"/>
    </source>
</evidence>
<dbReference type="InterPro" id="IPR008011">
    <property type="entry name" value="Complex1_LYR_dom"/>
</dbReference>
<dbReference type="GO" id="GO:0006120">
    <property type="term" value="P:mitochondrial electron transport, NADH to ubiquinone"/>
    <property type="evidence" value="ECO:0007669"/>
    <property type="project" value="InterPro"/>
</dbReference>
<comment type="function">
    <text evidence="1">Accessory subunit of the mitochondrial membrane respiratory chain NADH dehydrogenase (Complex I), that is believed to be not involved in catalysis. Complex I functions in the transfer of electrons from NADH to the respiratory chain. The immediate electron acceptor for the enzyme is believed to be ubiquinone.</text>
</comment>
<comment type="similarity">
    <text evidence="3">Belongs to the complex I LYR family.</text>
</comment>
<reference evidence="18" key="3">
    <citation type="submission" date="2018-07" db="EMBL/GenBank/DDBJ databases">
        <authorList>
            <person name="Mckenzie S.K."/>
            <person name="Kronauer D.J.C."/>
        </authorList>
    </citation>
    <scope>NUCLEOTIDE SEQUENCE</scope>
    <source>
        <strain evidence="18">Clonal line C1</strain>
    </source>
</reference>
<dbReference type="STRING" id="2015173.A0A026W8A6"/>
<evidence type="ECO:0000256" key="2">
    <source>
        <dbReference type="ARBA" id="ARBA00004443"/>
    </source>
</evidence>
<keyword evidence="13" id="KW-0472">Membrane</keyword>
<dbReference type="Pfam" id="PF05347">
    <property type="entry name" value="Complex1_LYR"/>
    <property type="match status" value="1"/>
</dbReference>
<dbReference type="InterPro" id="IPR045292">
    <property type="entry name" value="Complex1_LYR_NDUFB9_LYRM3"/>
</dbReference>
<evidence type="ECO:0000256" key="11">
    <source>
        <dbReference type="ARBA" id="ARBA00022990"/>
    </source>
</evidence>
<keyword evidence="17" id="KW-0830">Ubiquinone</keyword>
<dbReference type="Proteomes" id="UP000053097">
    <property type="component" value="Unassembled WGS sequence"/>
</dbReference>
<comment type="subcellular location">
    <subcellularLocation>
        <location evidence="2">Mitochondrion inner membrane</location>
        <topology evidence="2">Peripheral membrane protein</topology>
        <orientation evidence="2">Matrix side</orientation>
    </subcellularLocation>
</comment>
<evidence type="ECO:0000256" key="14">
    <source>
        <dbReference type="ARBA" id="ARBA00030192"/>
    </source>
</evidence>
<reference evidence="17 19" key="1">
    <citation type="journal article" date="2014" name="Curr. Biol.">
        <title>The genome of the clonal raider ant Cerapachys biroi.</title>
        <authorList>
            <person name="Oxley P.R."/>
            <person name="Ji L."/>
            <person name="Fetter-Pruneda I."/>
            <person name="McKenzie S.K."/>
            <person name="Li C."/>
            <person name="Hu H."/>
            <person name="Zhang G."/>
            <person name="Kronauer D.J."/>
        </authorList>
    </citation>
    <scope>NUCLEOTIDE SEQUENCE [LARGE SCALE GENOMIC DNA]</scope>
</reference>
<evidence type="ECO:0000313" key="19">
    <source>
        <dbReference type="Proteomes" id="UP000053097"/>
    </source>
</evidence>
<dbReference type="CDD" id="cd20263">
    <property type="entry name" value="Complex1_LYR_NDUFB9_LYRM3"/>
    <property type="match status" value="1"/>
</dbReference>
<dbReference type="OrthoDB" id="13598at2759"/>
<organism evidence="17 19">
    <name type="scientific">Ooceraea biroi</name>
    <name type="common">Clonal raider ant</name>
    <name type="synonym">Cerapachys biroi</name>
    <dbReference type="NCBI Taxonomy" id="2015173"/>
    <lineage>
        <taxon>Eukaryota</taxon>
        <taxon>Metazoa</taxon>
        <taxon>Ecdysozoa</taxon>
        <taxon>Arthropoda</taxon>
        <taxon>Hexapoda</taxon>
        <taxon>Insecta</taxon>
        <taxon>Pterygota</taxon>
        <taxon>Neoptera</taxon>
        <taxon>Endopterygota</taxon>
        <taxon>Hymenoptera</taxon>
        <taxon>Apocrita</taxon>
        <taxon>Aculeata</taxon>
        <taxon>Formicoidea</taxon>
        <taxon>Formicidae</taxon>
        <taxon>Dorylinae</taxon>
        <taxon>Ooceraea</taxon>
    </lineage>
</organism>
<feature type="domain" description="Complex 1 LYR protein" evidence="16">
    <location>
        <begin position="13"/>
        <end position="69"/>
    </location>
</feature>
<evidence type="ECO:0000256" key="3">
    <source>
        <dbReference type="ARBA" id="ARBA00009508"/>
    </source>
</evidence>
<keyword evidence="12" id="KW-0496">Mitochondrion</keyword>
<evidence type="ECO:0000256" key="1">
    <source>
        <dbReference type="ARBA" id="ARBA00002920"/>
    </source>
</evidence>
<evidence type="ECO:0000256" key="5">
    <source>
        <dbReference type="ARBA" id="ARBA00018684"/>
    </source>
</evidence>
<evidence type="ECO:0000256" key="12">
    <source>
        <dbReference type="ARBA" id="ARBA00023128"/>
    </source>
</evidence>
<evidence type="ECO:0000256" key="8">
    <source>
        <dbReference type="ARBA" id="ARBA00022660"/>
    </source>
</evidence>
<dbReference type="AlphaFoldDB" id="A0A026W8A6"/>
<evidence type="ECO:0000256" key="10">
    <source>
        <dbReference type="ARBA" id="ARBA00022982"/>
    </source>
</evidence>
<evidence type="ECO:0000256" key="6">
    <source>
        <dbReference type="ARBA" id="ARBA00022448"/>
    </source>
</evidence>
<sequence>MAKIPSELISHKQKVCSLYKRAVRGLWDYHHDIDKFRIEAVLMRERFDKNKNIKDLRQAKALLLEGEEEYFNRSHPVPFKFAKSIGGSAYGREAHIPDSVMDYWHPLEKACYPKYFARREQMKNEYIEWYFKTYPEEKEKQKISDQ</sequence>
<dbReference type="InterPro" id="IPR033034">
    <property type="entry name" value="NDUFB9"/>
</dbReference>
<name>A0A026W8A6_OOCBI</name>
<evidence type="ECO:0000259" key="16">
    <source>
        <dbReference type="Pfam" id="PF05347"/>
    </source>
</evidence>
<evidence type="ECO:0000256" key="7">
    <source>
        <dbReference type="ARBA" id="ARBA00022553"/>
    </source>
</evidence>
<keyword evidence="8" id="KW-0679">Respiratory chain</keyword>
<keyword evidence="6" id="KW-0813">Transport</keyword>
<dbReference type="GO" id="GO:0005743">
    <property type="term" value="C:mitochondrial inner membrane"/>
    <property type="evidence" value="ECO:0007669"/>
    <property type="project" value="UniProtKB-SubCell"/>
</dbReference>
<dbReference type="PANTHER" id="PTHR12868:SF0">
    <property type="entry name" value="NADH DEHYDROGENASE [UBIQUINONE] 1 BETA SUBCOMPLEX SUBUNIT 9"/>
    <property type="match status" value="1"/>
</dbReference>
<gene>
    <name evidence="18" type="ORF">DMN91_007050</name>
    <name evidence="17" type="ORF">X777_08960</name>
</gene>
<keyword evidence="7" id="KW-0597">Phosphoprotein</keyword>
<evidence type="ECO:0000256" key="15">
    <source>
        <dbReference type="ARBA" id="ARBA00032528"/>
    </source>
</evidence>
<keyword evidence="11" id="KW-0007">Acetylation</keyword>
<evidence type="ECO:0000256" key="4">
    <source>
        <dbReference type="ARBA" id="ARBA00011790"/>
    </source>
</evidence>
<dbReference type="Proteomes" id="UP000279307">
    <property type="component" value="Chromosome 7"/>
</dbReference>
<keyword evidence="9" id="KW-0999">Mitochondrion inner membrane</keyword>
<dbReference type="EMBL" id="KK107347">
    <property type="protein sequence ID" value="EZA52290.1"/>
    <property type="molecule type" value="Genomic_DNA"/>
</dbReference>